<evidence type="ECO:0000256" key="1">
    <source>
        <dbReference type="ARBA" id="ARBA00001968"/>
    </source>
</evidence>
<dbReference type="Ensembl" id="ENSELUT00000109535.1">
    <property type="protein sequence ID" value="ENSELUP00000080265.1"/>
    <property type="gene ID" value="ENSELUG00000036040.1"/>
</dbReference>
<evidence type="ECO:0000313" key="5">
    <source>
        <dbReference type="Proteomes" id="UP000265140"/>
    </source>
</evidence>
<dbReference type="GeneTree" id="ENSGT00940000164115"/>
<evidence type="ECO:0000256" key="2">
    <source>
        <dbReference type="ARBA" id="ARBA00022723"/>
    </source>
</evidence>
<reference evidence="4" key="3">
    <citation type="submission" date="2025-09" db="UniProtKB">
        <authorList>
            <consortium name="Ensembl"/>
        </authorList>
    </citation>
    <scope>IDENTIFICATION</scope>
</reference>
<keyword evidence="5" id="KW-1185">Reference proteome</keyword>
<feature type="domain" description="DDE Tnp4" evidence="3">
    <location>
        <begin position="88"/>
        <end position="233"/>
    </location>
</feature>
<comment type="cofactor">
    <cofactor evidence="1">
        <name>a divalent metal cation</name>
        <dbReference type="ChEBI" id="CHEBI:60240"/>
    </cofactor>
</comment>
<keyword evidence="2" id="KW-0479">Metal-binding</keyword>
<dbReference type="InterPro" id="IPR027806">
    <property type="entry name" value="HARBI1_dom"/>
</dbReference>
<accession>A0AAY5JX33</accession>
<name>A0AAY5JX33_ESOLU</name>
<dbReference type="GO" id="GO:0046872">
    <property type="term" value="F:metal ion binding"/>
    <property type="evidence" value="ECO:0007669"/>
    <property type="project" value="UniProtKB-KW"/>
</dbReference>
<evidence type="ECO:0000313" key="4">
    <source>
        <dbReference type="Ensembl" id="ENSELUP00000080265.1"/>
    </source>
</evidence>
<dbReference type="AlphaFoldDB" id="A0AAY5JX33"/>
<reference evidence="4" key="2">
    <citation type="submission" date="2025-08" db="UniProtKB">
        <authorList>
            <consortium name="Ensembl"/>
        </authorList>
    </citation>
    <scope>IDENTIFICATION</scope>
</reference>
<organism evidence="4 5">
    <name type="scientific">Esox lucius</name>
    <name type="common">Northern pike</name>
    <dbReference type="NCBI Taxonomy" id="8010"/>
    <lineage>
        <taxon>Eukaryota</taxon>
        <taxon>Metazoa</taxon>
        <taxon>Chordata</taxon>
        <taxon>Craniata</taxon>
        <taxon>Vertebrata</taxon>
        <taxon>Euteleostomi</taxon>
        <taxon>Actinopterygii</taxon>
        <taxon>Neopterygii</taxon>
        <taxon>Teleostei</taxon>
        <taxon>Protacanthopterygii</taxon>
        <taxon>Esociformes</taxon>
        <taxon>Esocidae</taxon>
        <taxon>Esox</taxon>
    </lineage>
</organism>
<dbReference type="Pfam" id="PF13359">
    <property type="entry name" value="DDE_Tnp_4"/>
    <property type="match status" value="1"/>
</dbReference>
<reference evidence="4 5" key="1">
    <citation type="submission" date="2020-02" db="EMBL/GenBank/DDBJ databases">
        <title>Esox lucius (northern pike) genome, fEsoLuc1, primary haplotype.</title>
        <authorList>
            <person name="Myers G."/>
            <person name="Karagic N."/>
            <person name="Meyer A."/>
            <person name="Pippel M."/>
            <person name="Reichard M."/>
            <person name="Winkler S."/>
            <person name="Tracey A."/>
            <person name="Sims Y."/>
            <person name="Howe K."/>
            <person name="Rhie A."/>
            <person name="Formenti G."/>
            <person name="Durbin R."/>
            <person name="Fedrigo O."/>
            <person name="Jarvis E.D."/>
        </authorList>
    </citation>
    <scope>NUCLEOTIDE SEQUENCE [LARGE SCALE GENOMIC DNA]</scope>
</reference>
<protein>
    <recommendedName>
        <fullName evidence="3">DDE Tnp4 domain-containing protein</fullName>
    </recommendedName>
</protein>
<evidence type="ECO:0000259" key="3">
    <source>
        <dbReference type="Pfam" id="PF13359"/>
    </source>
</evidence>
<sequence length="274" mass="31329">MSVTQFEALLQMLAPHLRRQRTNFREPIDPEQRLAQLVHLGVSTVGKMVKDTCNVIWEHMKETFLPSPLEDPRKNTARRFQERWNFPNSNSGSQFHNYKGTFSVVLLALVDADYRFLAVDVGAFGSNSDGGIFANSRLGRDLQSGVLHVPPPSPLPSAPELWPVQFPYILQPYPGRCIPEEMRIFNYRLSRARRISENAFGISTQRWRVYQRRMQVCPDTADGIIKAGCILCNYLLPEAHYQGEEDMSRDEVEDESRSLRGNRASAEALRMRAC</sequence>
<proteinExistence type="predicted"/>
<dbReference type="Proteomes" id="UP000265140">
    <property type="component" value="Chromosome 24"/>
</dbReference>